<evidence type="ECO:0000256" key="8">
    <source>
        <dbReference type="ARBA" id="ARBA00023170"/>
    </source>
</evidence>
<evidence type="ECO:0000256" key="9">
    <source>
        <dbReference type="ARBA" id="ARBA00023224"/>
    </source>
</evidence>
<keyword evidence="4 10" id="KW-0812">Transmembrane</keyword>
<keyword evidence="8" id="KW-0675">Receptor</keyword>
<sequence length="641" mass="74132">MNYEDYMKICRFLVIDVYHLKCLQFVLLLSKLSAMFLVIVQTYQFLARFEVDYFVQDGPSYFIGLYVLTCLLAQPLVTETVESIAESVEQNTSQNIIKSVPKRAKKSAFYFFIYVVWTTMTSVLVAISLMIPTKDDDDFFFLFKLANMYLPKWSNFFKFLCRCLAMPLTYVGATIACFNILYSFQIVNLQVQRYQQQIKKINATKATNQKEITRNLKSLLNSFSFSENSAWKAAKRMQFIVLPLKIMGSALMMSIVVFYFWFEGSLRDQYFRICAITIMSFTALLGTAWAGQAIEDYKTEIFNALVEVEWYDWDEFNKKMYLMLLISLSKPIKIKFSENISVNYEMGVQVLTCLLAQPLVTETVEWIAESVEQNTSQNIIKSVPKRAKKSALYSFIYVVWTTMTSVLVAISLMIPTKDDDDFFFLFKLANMCLAIPLTYVGATIACFNILYSFQIVNLQVQRCLQQIKTINATKATNQREITRNLKSLLNSLSFSENSAWEAAKRTQFIILPLKIMGSALMMSIVVFYFWFEGSLRDQYFRICAITIMSFTALLGTAWAGQAIEDYKTEIFNALVEVEWYDCDEFNKKMYLMLLIFLSKPIKIKFSENISVNYEMGVQMGKAFFSTISVMERLHKSKSGSF</sequence>
<keyword evidence="2" id="KW-1003">Cell membrane</keyword>
<dbReference type="Proteomes" id="UP001168821">
    <property type="component" value="Unassembled WGS sequence"/>
</dbReference>
<feature type="transmembrane region" description="Helical" evidence="10">
    <location>
        <begin position="156"/>
        <end position="184"/>
    </location>
</feature>
<feature type="transmembrane region" description="Helical" evidence="10">
    <location>
        <begin position="60"/>
        <end position="77"/>
    </location>
</feature>
<dbReference type="Pfam" id="PF02949">
    <property type="entry name" value="7tm_6"/>
    <property type="match status" value="2"/>
</dbReference>
<dbReference type="GO" id="GO:0005886">
    <property type="term" value="C:plasma membrane"/>
    <property type="evidence" value="ECO:0007669"/>
    <property type="project" value="UniProtKB-SubCell"/>
</dbReference>
<name>A0AA38ICN1_9CUCU</name>
<dbReference type="PANTHER" id="PTHR21137">
    <property type="entry name" value="ODORANT RECEPTOR"/>
    <property type="match status" value="1"/>
</dbReference>
<feature type="transmembrane region" description="Helical" evidence="10">
    <location>
        <begin position="269"/>
        <end position="290"/>
    </location>
</feature>
<feature type="transmembrane region" description="Helical" evidence="10">
    <location>
        <begin position="20"/>
        <end position="40"/>
    </location>
</feature>
<dbReference type="EMBL" id="JALNTZ010000005">
    <property type="protein sequence ID" value="KAJ3651462.1"/>
    <property type="molecule type" value="Genomic_DNA"/>
</dbReference>
<evidence type="ECO:0000256" key="10">
    <source>
        <dbReference type="SAM" id="Phobius"/>
    </source>
</evidence>
<keyword evidence="9" id="KW-0807">Transducer</keyword>
<evidence type="ECO:0008006" key="13">
    <source>
        <dbReference type="Google" id="ProtNLM"/>
    </source>
</evidence>
<proteinExistence type="predicted"/>
<feature type="transmembrane region" description="Helical" evidence="10">
    <location>
        <begin position="508"/>
        <end position="531"/>
    </location>
</feature>
<evidence type="ECO:0000256" key="1">
    <source>
        <dbReference type="ARBA" id="ARBA00004651"/>
    </source>
</evidence>
<feature type="transmembrane region" description="Helical" evidence="10">
    <location>
        <begin position="538"/>
        <end position="559"/>
    </location>
</feature>
<comment type="caution">
    <text evidence="11">The sequence shown here is derived from an EMBL/GenBank/DDBJ whole genome shotgun (WGS) entry which is preliminary data.</text>
</comment>
<reference evidence="11" key="1">
    <citation type="journal article" date="2023" name="G3 (Bethesda)">
        <title>Whole genome assemblies of Zophobas morio and Tenebrio molitor.</title>
        <authorList>
            <person name="Kaur S."/>
            <person name="Stinson S.A."/>
            <person name="diCenzo G.C."/>
        </authorList>
    </citation>
    <scope>NUCLEOTIDE SEQUENCE</scope>
    <source>
        <strain evidence="11">QUZm001</strain>
    </source>
</reference>
<feature type="transmembrane region" description="Helical" evidence="10">
    <location>
        <begin position="108"/>
        <end position="131"/>
    </location>
</feature>
<protein>
    <recommendedName>
        <fullName evidence="13">Odorant receptor</fullName>
    </recommendedName>
</protein>
<evidence type="ECO:0000256" key="3">
    <source>
        <dbReference type="ARBA" id="ARBA00022606"/>
    </source>
</evidence>
<gene>
    <name evidence="11" type="ORF">Zmor_017502</name>
</gene>
<keyword evidence="7 10" id="KW-0472">Membrane</keyword>
<keyword evidence="12" id="KW-1185">Reference proteome</keyword>
<organism evidence="11 12">
    <name type="scientific">Zophobas morio</name>
    <dbReference type="NCBI Taxonomy" id="2755281"/>
    <lineage>
        <taxon>Eukaryota</taxon>
        <taxon>Metazoa</taxon>
        <taxon>Ecdysozoa</taxon>
        <taxon>Arthropoda</taxon>
        <taxon>Hexapoda</taxon>
        <taxon>Insecta</taxon>
        <taxon>Pterygota</taxon>
        <taxon>Neoptera</taxon>
        <taxon>Endopterygota</taxon>
        <taxon>Coleoptera</taxon>
        <taxon>Polyphaga</taxon>
        <taxon>Cucujiformia</taxon>
        <taxon>Tenebrionidae</taxon>
        <taxon>Zophobas</taxon>
    </lineage>
</organism>
<feature type="transmembrane region" description="Helical" evidence="10">
    <location>
        <begin position="391"/>
        <end position="414"/>
    </location>
</feature>
<evidence type="ECO:0000256" key="7">
    <source>
        <dbReference type="ARBA" id="ARBA00023136"/>
    </source>
</evidence>
<keyword evidence="6 10" id="KW-1133">Transmembrane helix</keyword>
<feature type="transmembrane region" description="Helical" evidence="10">
    <location>
        <begin position="239"/>
        <end position="262"/>
    </location>
</feature>
<evidence type="ECO:0000313" key="12">
    <source>
        <dbReference type="Proteomes" id="UP001168821"/>
    </source>
</evidence>
<dbReference type="InterPro" id="IPR004117">
    <property type="entry name" value="7tm6_olfct_rcpt"/>
</dbReference>
<comment type="subcellular location">
    <subcellularLocation>
        <location evidence="1">Cell membrane</location>
        <topology evidence="1">Multi-pass membrane protein</topology>
    </subcellularLocation>
</comment>
<dbReference type="GO" id="GO:0004984">
    <property type="term" value="F:olfactory receptor activity"/>
    <property type="evidence" value="ECO:0007669"/>
    <property type="project" value="InterPro"/>
</dbReference>
<dbReference type="PANTHER" id="PTHR21137:SF35">
    <property type="entry name" value="ODORANT RECEPTOR 19A-RELATED"/>
    <property type="match status" value="1"/>
</dbReference>
<accession>A0AA38ICN1</accession>
<keyword evidence="5" id="KW-0552">Olfaction</keyword>
<evidence type="ECO:0000313" key="11">
    <source>
        <dbReference type="EMBL" id="KAJ3651462.1"/>
    </source>
</evidence>
<evidence type="ECO:0000256" key="5">
    <source>
        <dbReference type="ARBA" id="ARBA00022725"/>
    </source>
</evidence>
<dbReference type="AlphaFoldDB" id="A0AA38ICN1"/>
<evidence type="ECO:0000256" key="2">
    <source>
        <dbReference type="ARBA" id="ARBA00022475"/>
    </source>
</evidence>
<dbReference type="GO" id="GO:0007165">
    <property type="term" value="P:signal transduction"/>
    <property type="evidence" value="ECO:0007669"/>
    <property type="project" value="UniProtKB-KW"/>
</dbReference>
<evidence type="ECO:0000256" key="4">
    <source>
        <dbReference type="ARBA" id="ARBA00022692"/>
    </source>
</evidence>
<dbReference type="GO" id="GO:0005549">
    <property type="term" value="F:odorant binding"/>
    <property type="evidence" value="ECO:0007669"/>
    <property type="project" value="InterPro"/>
</dbReference>
<evidence type="ECO:0000256" key="6">
    <source>
        <dbReference type="ARBA" id="ARBA00022989"/>
    </source>
</evidence>
<keyword evidence="3" id="KW-0716">Sensory transduction</keyword>
<feature type="transmembrane region" description="Helical" evidence="10">
    <location>
        <begin position="434"/>
        <end position="453"/>
    </location>
</feature>